<dbReference type="NCBIfam" id="TIGR00473">
    <property type="entry name" value="pssA"/>
    <property type="match status" value="1"/>
</dbReference>
<evidence type="ECO:0000256" key="15">
    <source>
        <dbReference type="RuleBase" id="RU003750"/>
    </source>
</evidence>
<keyword evidence="7 15" id="KW-0808">Transferase</keyword>
<dbReference type="InterPro" id="IPR026475">
    <property type="entry name" value="Archaetidylserine_synthase"/>
</dbReference>
<protein>
    <recommendedName>
        <fullName evidence="5">CDP-diacylglycerol--serine O-phosphatidyltransferase</fullName>
        <ecNumber evidence="4">2.7.8.8</ecNumber>
    </recommendedName>
    <alternativeName>
        <fullName evidence="14">Phosphatidylserine synthase</fullName>
    </alternativeName>
</protein>
<keyword evidence="6" id="KW-0444">Lipid biosynthesis</keyword>
<evidence type="ECO:0000256" key="6">
    <source>
        <dbReference type="ARBA" id="ARBA00022516"/>
    </source>
</evidence>
<evidence type="ECO:0000256" key="4">
    <source>
        <dbReference type="ARBA" id="ARBA00013174"/>
    </source>
</evidence>
<feature type="transmembrane region" description="Helical" evidence="16">
    <location>
        <begin position="200"/>
        <end position="219"/>
    </location>
</feature>
<keyword evidence="9 16" id="KW-1133">Transmembrane helix</keyword>
<dbReference type="KEGG" id="msw:MSSIT_0085"/>
<dbReference type="GO" id="GO:0008654">
    <property type="term" value="P:phospholipid biosynthetic process"/>
    <property type="evidence" value="ECO:0007669"/>
    <property type="project" value="UniProtKB-KW"/>
</dbReference>
<evidence type="ECO:0000256" key="13">
    <source>
        <dbReference type="ARBA" id="ARBA00023264"/>
    </source>
</evidence>
<keyword evidence="12" id="KW-0594">Phospholipid biosynthesis</keyword>
<dbReference type="AlphaFoldDB" id="A0A0E3P0P5"/>
<keyword evidence="8 16" id="KW-0812">Transmembrane</keyword>
<dbReference type="PATRIC" id="fig|1434120.4.peg.118"/>
<dbReference type="GO" id="GO:0012505">
    <property type="term" value="C:endomembrane system"/>
    <property type="evidence" value="ECO:0007669"/>
    <property type="project" value="UniProtKB-SubCell"/>
</dbReference>
<dbReference type="OrthoDB" id="221913at2157"/>
<evidence type="ECO:0000256" key="10">
    <source>
        <dbReference type="ARBA" id="ARBA00023098"/>
    </source>
</evidence>
<keyword evidence="10" id="KW-0443">Lipid metabolism</keyword>
<evidence type="ECO:0000256" key="9">
    <source>
        <dbReference type="ARBA" id="ARBA00022989"/>
    </source>
</evidence>
<evidence type="ECO:0000313" key="17">
    <source>
        <dbReference type="EMBL" id="AKB26804.1"/>
    </source>
</evidence>
<keyword evidence="13" id="KW-1208">Phospholipid metabolism</keyword>
<sequence>MNVFQMLRLPDMVSLLNLICGIGSIAVAAQSNSFGFALILLLIAAIADGADGYIARRFKGGELGEQLDSLADAVSFGVAPALLIFLEFGEQDPLVAIFAAFYAVCGVLRLARFNSTISTSKPGFEGLPITAGCIMLVTYLLLGESIVGIAFLLALTLALSILMVSSVSYPKIRDTRVLAFVAAVFGITILLYFIDLEYMRLFSFLPFILMLTYLFSPFLKVPLISPVNSKEQGNKKGLKAGGRNEKQ</sequence>
<dbReference type="InterPro" id="IPR050324">
    <property type="entry name" value="CDP-alcohol_PTase-I"/>
</dbReference>
<comment type="subcellular location">
    <subcellularLocation>
        <location evidence="2">Endomembrane system</location>
        <topology evidence="2">Multi-pass membrane protein</topology>
    </subcellularLocation>
</comment>
<evidence type="ECO:0000313" key="18">
    <source>
        <dbReference type="Proteomes" id="UP000033111"/>
    </source>
</evidence>
<dbReference type="NCBIfam" id="TIGR04217">
    <property type="entry name" value="archae_ser_T"/>
    <property type="match status" value="1"/>
</dbReference>
<feature type="transmembrane region" description="Helical" evidence="16">
    <location>
        <begin position="177"/>
        <end position="194"/>
    </location>
</feature>
<dbReference type="Gene3D" id="1.20.120.1760">
    <property type="match status" value="1"/>
</dbReference>
<feature type="transmembrane region" description="Helical" evidence="16">
    <location>
        <begin position="35"/>
        <end position="55"/>
    </location>
</feature>
<dbReference type="InterPro" id="IPR048254">
    <property type="entry name" value="CDP_ALCOHOL_P_TRANSF_CS"/>
</dbReference>
<dbReference type="EMBL" id="CP009506">
    <property type="protein sequence ID" value="AKB26804.1"/>
    <property type="molecule type" value="Genomic_DNA"/>
</dbReference>
<dbReference type="InterPro" id="IPR000462">
    <property type="entry name" value="CDP-OH_P_trans"/>
</dbReference>
<feature type="transmembrane region" description="Helical" evidence="16">
    <location>
        <begin position="94"/>
        <end position="111"/>
    </location>
</feature>
<dbReference type="GO" id="GO:0003882">
    <property type="term" value="F:CDP-diacylglycerol-serine O-phosphatidyltransferase activity"/>
    <property type="evidence" value="ECO:0007669"/>
    <property type="project" value="UniProtKB-EC"/>
</dbReference>
<dbReference type="GO" id="GO:0016020">
    <property type="term" value="C:membrane"/>
    <property type="evidence" value="ECO:0007669"/>
    <property type="project" value="InterPro"/>
</dbReference>
<evidence type="ECO:0000256" key="5">
    <source>
        <dbReference type="ARBA" id="ARBA00017171"/>
    </source>
</evidence>
<evidence type="ECO:0000256" key="1">
    <source>
        <dbReference type="ARBA" id="ARBA00000287"/>
    </source>
</evidence>
<dbReference type="InterPro" id="IPR004533">
    <property type="entry name" value="CDP-diaglyc--ser_O-PTrfase"/>
</dbReference>
<proteinExistence type="inferred from homology"/>
<dbReference type="Pfam" id="PF01066">
    <property type="entry name" value="CDP-OH_P_transf"/>
    <property type="match status" value="1"/>
</dbReference>
<evidence type="ECO:0000256" key="16">
    <source>
        <dbReference type="SAM" id="Phobius"/>
    </source>
</evidence>
<evidence type="ECO:0000256" key="3">
    <source>
        <dbReference type="ARBA" id="ARBA00010441"/>
    </source>
</evidence>
<dbReference type="PROSITE" id="PS00379">
    <property type="entry name" value="CDP_ALCOHOL_P_TRANSF"/>
    <property type="match status" value="1"/>
</dbReference>
<dbReference type="InterPro" id="IPR043130">
    <property type="entry name" value="CDP-OH_PTrfase_TM_dom"/>
</dbReference>
<reference evidence="17 18" key="1">
    <citation type="submission" date="2014-07" db="EMBL/GenBank/DDBJ databases">
        <title>Methanogenic archaea and the global carbon cycle.</title>
        <authorList>
            <person name="Henriksen J.R."/>
            <person name="Luke J."/>
            <person name="Reinhart S."/>
            <person name="Benedict M.N."/>
            <person name="Youngblut N.D."/>
            <person name="Metcalf M.E."/>
            <person name="Whitaker R.J."/>
            <person name="Metcalf W.W."/>
        </authorList>
    </citation>
    <scope>NUCLEOTIDE SEQUENCE [LARGE SCALE GENOMIC DNA]</scope>
    <source>
        <strain evidence="17 18">T4/M</strain>
    </source>
</reference>
<name>A0A0E3P0P5_9EURY</name>
<evidence type="ECO:0000256" key="8">
    <source>
        <dbReference type="ARBA" id="ARBA00022692"/>
    </source>
</evidence>
<comment type="similarity">
    <text evidence="3 15">Belongs to the CDP-alcohol phosphatidyltransferase class-I family.</text>
</comment>
<dbReference type="EC" id="2.7.8.8" evidence="4"/>
<feature type="transmembrane region" description="Helical" evidence="16">
    <location>
        <begin position="148"/>
        <end position="165"/>
    </location>
</feature>
<accession>A0A0E3P0P5</accession>
<dbReference type="Proteomes" id="UP000033111">
    <property type="component" value="Chromosome"/>
</dbReference>
<evidence type="ECO:0000256" key="2">
    <source>
        <dbReference type="ARBA" id="ARBA00004127"/>
    </source>
</evidence>
<keyword evidence="11 16" id="KW-0472">Membrane</keyword>
<dbReference type="HOGENOM" id="CLU_049944_3_1_2"/>
<organism evidence="17 18">
    <name type="scientific">Methanosarcina siciliae T4/M</name>
    <dbReference type="NCBI Taxonomy" id="1434120"/>
    <lineage>
        <taxon>Archaea</taxon>
        <taxon>Methanobacteriati</taxon>
        <taxon>Methanobacteriota</taxon>
        <taxon>Stenosarchaea group</taxon>
        <taxon>Methanomicrobia</taxon>
        <taxon>Methanosarcinales</taxon>
        <taxon>Methanosarcinaceae</taxon>
        <taxon>Methanosarcina</taxon>
    </lineage>
</organism>
<dbReference type="PANTHER" id="PTHR14269">
    <property type="entry name" value="CDP-DIACYLGLYCEROL--GLYCEROL-3-PHOSPHATE 3-PHOSPHATIDYLTRANSFERASE-RELATED"/>
    <property type="match status" value="1"/>
</dbReference>
<comment type="catalytic activity">
    <reaction evidence="1">
        <text>a CDP-1,2-diacyl-sn-glycerol + L-serine = a 1,2-diacyl-sn-glycero-3-phospho-L-serine + CMP + H(+)</text>
        <dbReference type="Rhea" id="RHEA:16913"/>
        <dbReference type="ChEBI" id="CHEBI:15378"/>
        <dbReference type="ChEBI" id="CHEBI:33384"/>
        <dbReference type="ChEBI" id="CHEBI:57262"/>
        <dbReference type="ChEBI" id="CHEBI:58332"/>
        <dbReference type="ChEBI" id="CHEBI:60377"/>
        <dbReference type="EC" id="2.7.8.8"/>
    </reaction>
</comment>
<keyword evidence="18" id="KW-1185">Reference proteome</keyword>
<evidence type="ECO:0000256" key="11">
    <source>
        <dbReference type="ARBA" id="ARBA00023136"/>
    </source>
</evidence>
<evidence type="ECO:0000256" key="12">
    <source>
        <dbReference type="ARBA" id="ARBA00023209"/>
    </source>
</evidence>
<evidence type="ECO:0000256" key="14">
    <source>
        <dbReference type="ARBA" id="ARBA00032361"/>
    </source>
</evidence>
<dbReference type="PANTHER" id="PTHR14269:SF61">
    <property type="entry name" value="CDP-DIACYLGLYCEROL--SERINE O-PHOSPHATIDYLTRANSFERASE"/>
    <property type="match status" value="1"/>
</dbReference>
<evidence type="ECO:0000256" key="7">
    <source>
        <dbReference type="ARBA" id="ARBA00022679"/>
    </source>
</evidence>
<feature type="transmembrane region" description="Helical" evidence="16">
    <location>
        <begin position="123"/>
        <end position="142"/>
    </location>
</feature>
<gene>
    <name evidence="17" type="ORF">MSSIT_0085</name>
</gene>